<evidence type="ECO:0000259" key="14">
    <source>
        <dbReference type="Pfam" id="PF00275"/>
    </source>
</evidence>
<dbReference type="Pfam" id="PF00275">
    <property type="entry name" value="EPSP_synthase"/>
    <property type="match status" value="1"/>
</dbReference>
<dbReference type="InterPro" id="IPR005750">
    <property type="entry name" value="UDP_GlcNAc_COvinyl_MurA"/>
</dbReference>
<evidence type="ECO:0000256" key="4">
    <source>
        <dbReference type="ARBA" id="ARBA00022618"/>
    </source>
</evidence>
<evidence type="ECO:0000256" key="3">
    <source>
        <dbReference type="ARBA" id="ARBA00022490"/>
    </source>
</evidence>
<comment type="caution">
    <text evidence="13">Lacks conserved residue(s) required for the propagation of feature annotation.</text>
</comment>
<dbReference type="CDD" id="cd01555">
    <property type="entry name" value="UdpNAET"/>
    <property type="match status" value="1"/>
</dbReference>
<feature type="binding site" evidence="13">
    <location>
        <begin position="22"/>
        <end position="23"/>
    </location>
    <ligand>
        <name>phosphoenolpyruvate</name>
        <dbReference type="ChEBI" id="CHEBI:58702"/>
    </ligand>
</feature>
<dbReference type="AlphaFoldDB" id="A0A5B8U8A4"/>
<protein>
    <recommendedName>
        <fullName evidence="13">UDP-N-acetylglucosamine 1-carboxyvinyltransferase</fullName>
        <ecNumber evidence="13">2.5.1.7</ecNumber>
    </recommendedName>
    <alternativeName>
        <fullName evidence="13">Enoylpyruvate transferase</fullName>
    </alternativeName>
    <alternativeName>
        <fullName evidence="13">UDP-N-acetylglucosamine enolpyruvyl transferase</fullName>
        <shortName evidence="13">EPT</shortName>
    </alternativeName>
</protein>
<proteinExistence type="inferred from homology"/>
<dbReference type="UniPathway" id="UPA00219"/>
<keyword evidence="8 13" id="KW-0131">Cell cycle</keyword>
<feature type="binding site" evidence="13">
    <location>
        <position position="94"/>
    </location>
    <ligand>
        <name>UDP-N-acetyl-alpha-D-glucosamine</name>
        <dbReference type="ChEBI" id="CHEBI:57705"/>
    </ligand>
</feature>
<evidence type="ECO:0000256" key="10">
    <source>
        <dbReference type="ARBA" id="ARBA00037534"/>
    </source>
</evidence>
<dbReference type="GO" id="GO:0009252">
    <property type="term" value="P:peptidoglycan biosynthetic process"/>
    <property type="evidence" value="ECO:0007669"/>
    <property type="project" value="UniProtKB-UniRule"/>
</dbReference>
<comment type="pathway">
    <text evidence="2 13">Cell wall biogenesis; peptidoglycan biosynthesis.</text>
</comment>
<evidence type="ECO:0000256" key="9">
    <source>
        <dbReference type="ARBA" id="ARBA00023316"/>
    </source>
</evidence>
<sequence length="433" mass="46545">MEKFVIDGGEPLSGSVVPAGNKNAALPCLAASALTADEVVVRNVPRIRDVQAMVDLLEHLGATVEWRGEHEVAICAAGITEDSLVDPRLSARIRASFLLAGPLLARFGRADMPPPGGDVIGRRRLDPHLDAFRALGARVERHDSSNLVLAGRLRAGEVFMDEPSVMGTENALLAAALTPGETSIFNAACEPHVVDLARMLVKMGADIRGIGSNVLHITGTDILGGTTHDIGPDHIEIGSFMAMAGMSGGEIRIKDTEPDDLRMIRLVFRRIGLETRIDGADVLVPGGQKLVVERDLGEHTSKVQDGPWPAFPADLTSIAVALATQSEGEVLVHEWMFESRLFFCDKLISMGANIFIADPHRALVHGPRRLRAARVESPDIRAGMAVLLAALCAEGTTEIGNIRQIDRGYERIDERLRELGASIERVAEHPVAA</sequence>
<dbReference type="OrthoDB" id="9803760at2"/>
<keyword evidence="5 13" id="KW-0808">Transferase</keyword>
<dbReference type="EMBL" id="CP042430">
    <property type="protein sequence ID" value="QEC49161.1"/>
    <property type="molecule type" value="Genomic_DNA"/>
</dbReference>
<dbReference type="GO" id="GO:0071555">
    <property type="term" value="P:cell wall organization"/>
    <property type="evidence" value="ECO:0007669"/>
    <property type="project" value="UniProtKB-KW"/>
</dbReference>
<dbReference type="GO" id="GO:0019277">
    <property type="term" value="P:UDP-N-acetylgalactosamine biosynthetic process"/>
    <property type="evidence" value="ECO:0007669"/>
    <property type="project" value="InterPro"/>
</dbReference>
<dbReference type="EC" id="2.5.1.7" evidence="13"/>
<dbReference type="InterPro" id="IPR036968">
    <property type="entry name" value="Enolpyruvate_Tfrase_sf"/>
</dbReference>
<accession>A0A5B8U8A4</accession>
<comment type="catalytic activity">
    <reaction evidence="12 13">
        <text>phosphoenolpyruvate + UDP-N-acetyl-alpha-D-glucosamine = UDP-N-acetyl-3-O-(1-carboxyvinyl)-alpha-D-glucosamine + phosphate</text>
        <dbReference type="Rhea" id="RHEA:18681"/>
        <dbReference type="ChEBI" id="CHEBI:43474"/>
        <dbReference type="ChEBI" id="CHEBI:57705"/>
        <dbReference type="ChEBI" id="CHEBI:58702"/>
        <dbReference type="ChEBI" id="CHEBI:68483"/>
        <dbReference type="EC" id="2.5.1.7"/>
    </reaction>
</comment>
<dbReference type="PANTHER" id="PTHR43783:SF1">
    <property type="entry name" value="UDP-N-ACETYLGLUCOSAMINE 1-CARBOXYVINYLTRANSFERASE"/>
    <property type="match status" value="1"/>
</dbReference>
<dbReference type="Gene3D" id="3.65.10.10">
    <property type="entry name" value="Enolpyruvate transferase domain"/>
    <property type="match status" value="2"/>
</dbReference>
<keyword evidence="16" id="KW-1185">Reference proteome</keyword>
<evidence type="ECO:0000256" key="7">
    <source>
        <dbReference type="ARBA" id="ARBA00022984"/>
    </source>
</evidence>
<dbReference type="GO" id="GO:0005737">
    <property type="term" value="C:cytoplasm"/>
    <property type="evidence" value="ECO:0007669"/>
    <property type="project" value="UniProtKB-SubCell"/>
</dbReference>
<dbReference type="Proteomes" id="UP000321805">
    <property type="component" value="Chromosome"/>
</dbReference>
<evidence type="ECO:0000313" key="15">
    <source>
        <dbReference type="EMBL" id="QEC49161.1"/>
    </source>
</evidence>
<feature type="binding site" evidence="13">
    <location>
        <position position="336"/>
    </location>
    <ligand>
        <name>UDP-N-acetyl-alpha-D-glucosamine</name>
        <dbReference type="ChEBI" id="CHEBI:57705"/>
    </ligand>
</feature>
<organism evidence="15 16">
    <name type="scientific">Baekduia soli</name>
    <dbReference type="NCBI Taxonomy" id="496014"/>
    <lineage>
        <taxon>Bacteria</taxon>
        <taxon>Bacillati</taxon>
        <taxon>Actinomycetota</taxon>
        <taxon>Thermoleophilia</taxon>
        <taxon>Solirubrobacterales</taxon>
        <taxon>Baekduiaceae</taxon>
        <taxon>Baekduia</taxon>
    </lineage>
</organism>
<evidence type="ECO:0000256" key="1">
    <source>
        <dbReference type="ARBA" id="ARBA00004496"/>
    </source>
</evidence>
<gene>
    <name evidence="13 15" type="primary">murA</name>
    <name evidence="15" type="ORF">FSW04_17305</name>
</gene>
<dbReference type="NCBIfam" id="TIGR01072">
    <property type="entry name" value="murA"/>
    <property type="match status" value="1"/>
</dbReference>
<keyword evidence="7 13" id="KW-0573">Peptidoglycan synthesis</keyword>
<evidence type="ECO:0000256" key="2">
    <source>
        <dbReference type="ARBA" id="ARBA00004752"/>
    </source>
</evidence>
<evidence type="ECO:0000256" key="6">
    <source>
        <dbReference type="ARBA" id="ARBA00022960"/>
    </source>
</evidence>
<feature type="binding site" evidence="13">
    <location>
        <position position="314"/>
    </location>
    <ligand>
        <name>UDP-N-acetyl-alpha-D-glucosamine</name>
        <dbReference type="ChEBI" id="CHEBI:57705"/>
    </ligand>
</feature>
<dbReference type="NCBIfam" id="NF006873">
    <property type="entry name" value="PRK09369.1"/>
    <property type="match status" value="1"/>
</dbReference>
<keyword evidence="6 13" id="KW-0133">Cell shape</keyword>
<evidence type="ECO:0000256" key="8">
    <source>
        <dbReference type="ARBA" id="ARBA00023306"/>
    </source>
</evidence>
<evidence type="ECO:0000313" key="16">
    <source>
        <dbReference type="Proteomes" id="UP000321805"/>
    </source>
</evidence>
<comment type="subcellular location">
    <subcellularLocation>
        <location evidence="1 13">Cytoplasm</location>
    </subcellularLocation>
</comment>
<comment type="function">
    <text evidence="10 13">Cell wall formation. Adds enolpyruvyl to UDP-N-acetylglucosamine.</text>
</comment>
<reference evidence="15 16" key="1">
    <citation type="journal article" date="2018" name="J. Microbiol.">
        <title>Baekduia soli gen. nov., sp. nov., a novel bacterium isolated from the soil of Baekdu Mountain and proposal of a novel family name, Baekduiaceae fam. nov.</title>
        <authorList>
            <person name="An D.S."/>
            <person name="Siddiqi M.Z."/>
            <person name="Kim K.H."/>
            <person name="Yu H.S."/>
            <person name="Im W.T."/>
        </authorList>
    </citation>
    <scope>NUCLEOTIDE SEQUENCE [LARGE SCALE GENOMIC DNA]</scope>
    <source>
        <strain evidence="15 16">BR7-21</strain>
    </source>
</reference>
<keyword evidence="9 13" id="KW-0961">Cell wall biogenesis/degradation</keyword>
<comment type="similarity">
    <text evidence="11 13">Belongs to the EPSP synthase family. MurA subfamily.</text>
</comment>
<dbReference type="PANTHER" id="PTHR43783">
    <property type="entry name" value="UDP-N-ACETYLGLUCOSAMINE 1-CARBOXYVINYLTRANSFERASE"/>
    <property type="match status" value="1"/>
</dbReference>
<dbReference type="GO" id="GO:0051301">
    <property type="term" value="P:cell division"/>
    <property type="evidence" value="ECO:0007669"/>
    <property type="project" value="UniProtKB-KW"/>
</dbReference>
<evidence type="ECO:0000256" key="13">
    <source>
        <dbReference type="HAMAP-Rule" id="MF_00111"/>
    </source>
</evidence>
<dbReference type="SUPFAM" id="SSF55205">
    <property type="entry name" value="EPT/RTPC-like"/>
    <property type="match status" value="1"/>
</dbReference>
<dbReference type="InterPro" id="IPR013792">
    <property type="entry name" value="RNA3'P_cycl/enolpyr_Trfase_a/b"/>
</dbReference>
<evidence type="ECO:0000256" key="11">
    <source>
        <dbReference type="ARBA" id="ARBA00038367"/>
    </source>
</evidence>
<evidence type="ECO:0000256" key="5">
    <source>
        <dbReference type="ARBA" id="ARBA00022679"/>
    </source>
</evidence>
<dbReference type="KEGG" id="bsol:FSW04_17305"/>
<dbReference type="InterPro" id="IPR001986">
    <property type="entry name" value="Enolpyruvate_Tfrase_dom"/>
</dbReference>
<feature type="active site" description="Proton donor" evidence="13">
    <location>
        <position position="118"/>
    </location>
</feature>
<dbReference type="HAMAP" id="MF_00111">
    <property type="entry name" value="MurA"/>
    <property type="match status" value="1"/>
</dbReference>
<dbReference type="GO" id="GO:0008760">
    <property type="term" value="F:UDP-N-acetylglucosamine 1-carboxyvinyltransferase activity"/>
    <property type="evidence" value="ECO:0007669"/>
    <property type="project" value="UniProtKB-UniRule"/>
</dbReference>
<dbReference type="GO" id="GO:0008360">
    <property type="term" value="P:regulation of cell shape"/>
    <property type="evidence" value="ECO:0007669"/>
    <property type="project" value="UniProtKB-KW"/>
</dbReference>
<feature type="domain" description="Enolpyruvate transferase" evidence="14">
    <location>
        <begin position="7"/>
        <end position="416"/>
    </location>
</feature>
<name>A0A5B8U8A4_9ACTN</name>
<dbReference type="InterPro" id="IPR050068">
    <property type="entry name" value="MurA_subfamily"/>
</dbReference>
<keyword evidence="3 13" id="KW-0963">Cytoplasm</keyword>
<dbReference type="RefSeq" id="WP_146921514.1">
    <property type="nucleotide sequence ID" value="NZ_CP042430.1"/>
</dbReference>
<keyword evidence="4 13" id="KW-0132">Cell division</keyword>
<evidence type="ECO:0000256" key="12">
    <source>
        <dbReference type="ARBA" id="ARBA00047527"/>
    </source>
</evidence>